<dbReference type="OrthoDB" id="10260017at2759"/>
<dbReference type="InterPro" id="IPR001447">
    <property type="entry name" value="Arylamine_N-AcTrfase"/>
</dbReference>
<dbReference type="GO" id="GO:0016407">
    <property type="term" value="F:acetyltransferase activity"/>
    <property type="evidence" value="ECO:0007669"/>
    <property type="project" value="InterPro"/>
</dbReference>
<dbReference type="Gene3D" id="3.30.2140.20">
    <property type="match status" value="1"/>
</dbReference>
<keyword evidence="3" id="KW-1185">Reference proteome</keyword>
<evidence type="ECO:0008006" key="4">
    <source>
        <dbReference type="Google" id="ProtNLM"/>
    </source>
</evidence>
<dbReference type="InterPro" id="IPR038765">
    <property type="entry name" value="Papain-like_cys_pep_sf"/>
</dbReference>
<dbReference type="InterPro" id="IPR053710">
    <property type="entry name" value="Arylamine_NAT_domain_sf"/>
</dbReference>
<dbReference type="AlphaFoldDB" id="F4Q632"/>
<dbReference type="Pfam" id="PF00797">
    <property type="entry name" value="Acetyltransf_2"/>
    <property type="match status" value="1"/>
</dbReference>
<evidence type="ECO:0000313" key="3">
    <source>
        <dbReference type="Proteomes" id="UP000007797"/>
    </source>
</evidence>
<reference evidence="3" key="1">
    <citation type="journal article" date="2011" name="Genome Res.">
        <title>Phylogeny-wide analysis of social amoeba genomes highlights ancient origins for complex intercellular communication.</title>
        <authorList>
            <person name="Heidel A.J."/>
            <person name="Lawal H.M."/>
            <person name="Felder M."/>
            <person name="Schilde C."/>
            <person name="Helps N.R."/>
            <person name="Tunggal B."/>
            <person name="Rivero F."/>
            <person name="John U."/>
            <person name="Schleicher M."/>
            <person name="Eichinger L."/>
            <person name="Platzer M."/>
            <person name="Noegel A.A."/>
            <person name="Schaap P."/>
            <person name="Gloeckner G."/>
        </authorList>
    </citation>
    <scope>NUCLEOTIDE SEQUENCE [LARGE SCALE GENOMIC DNA]</scope>
    <source>
        <strain evidence="3">SH3</strain>
    </source>
</reference>
<dbReference type="KEGG" id="dfa:DFA_07596"/>
<sequence length="218" mass="25322">MIKYLDFKRLMFNRIGFNGIGKITFDHLPEILESFSNKVPYNNFHFFENHIKGTARNDLIDKILIQGTGGLSYQLNGLMFYFLKESGFDVNLISCRLKILKQWTKESIHLSLILNDRGKRYMVEVGTGSLLPQKPVLLVENHKDCNSSVIENQIGVKFRFHGNNNLFGHQYLLESKKPESEKWEPLLSTDMLYRKDIAGAIRESHEYSLDMDLTIIFI</sequence>
<protein>
    <recommendedName>
        <fullName evidence="4">Arylamine N-acetyltransferase</fullName>
    </recommendedName>
</protein>
<evidence type="ECO:0000313" key="2">
    <source>
        <dbReference type="EMBL" id="EGG16618.1"/>
    </source>
</evidence>
<comment type="similarity">
    <text evidence="1">Belongs to the arylamine N-acetyltransferase family.</text>
</comment>
<evidence type="ECO:0000256" key="1">
    <source>
        <dbReference type="ARBA" id="ARBA00006547"/>
    </source>
</evidence>
<dbReference type="Proteomes" id="UP000007797">
    <property type="component" value="Unassembled WGS sequence"/>
</dbReference>
<gene>
    <name evidence="2" type="ORF">DFA_07596</name>
</gene>
<dbReference type="RefSeq" id="XP_004355092.1">
    <property type="nucleotide sequence ID" value="XM_004355040.1"/>
</dbReference>
<organism evidence="2 3">
    <name type="scientific">Cavenderia fasciculata</name>
    <name type="common">Slime mold</name>
    <name type="synonym">Dictyostelium fasciculatum</name>
    <dbReference type="NCBI Taxonomy" id="261658"/>
    <lineage>
        <taxon>Eukaryota</taxon>
        <taxon>Amoebozoa</taxon>
        <taxon>Evosea</taxon>
        <taxon>Eumycetozoa</taxon>
        <taxon>Dictyostelia</taxon>
        <taxon>Acytosteliales</taxon>
        <taxon>Cavenderiaceae</taxon>
        <taxon>Cavenderia</taxon>
    </lineage>
</organism>
<dbReference type="EMBL" id="GL883021">
    <property type="protein sequence ID" value="EGG16618.1"/>
    <property type="molecule type" value="Genomic_DNA"/>
</dbReference>
<dbReference type="PANTHER" id="PTHR11786">
    <property type="entry name" value="N-HYDROXYARYLAMINE O-ACETYLTRANSFERASE"/>
    <property type="match status" value="1"/>
</dbReference>
<name>F4Q632_CACFS</name>
<dbReference type="SUPFAM" id="SSF54001">
    <property type="entry name" value="Cysteine proteinases"/>
    <property type="match status" value="1"/>
</dbReference>
<dbReference type="PANTHER" id="PTHR11786:SF0">
    <property type="entry name" value="ARYLAMINE N-ACETYLTRANSFERASE 4-RELATED"/>
    <property type="match status" value="1"/>
</dbReference>
<proteinExistence type="inferred from homology"/>
<dbReference type="GeneID" id="14869675"/>
<accession>F4Q632</accession>